<evidence type="ECO:0000256" key="3">
    <source>
        <dbReference type="RuleBase" id="RU368013"/>
    </source>
</evidence>
<feature type="compositionally biased region" description="Basic and acidic residues" evidence="4">
    <location>
        <begin position="95"/>
        <end position="111"/>
    </location>
</feature>
<dbReference type="Proteomes" id="UP000559027">
    <property type="component" value="Unassembled WGS sequence"/>
</dbReference>
<protein>
    <recommendedName>
        <fullName evidence="3">Tethering factor for nuclear proteasome STS1</fullName>
    </recommendedName>
</protein>
<dbReference type="GO" id="GO:0031965">
    <property type="term" value="C:nuclear membrane"/>
    <property type="evidence" value="ECO:0007669"/>
    <property type="project" value="TreeGrafter"/>
</dbReference>
<feature type="region of interest" description="Disordered" evidence="4">
    <location>
        <begin position="67"/>
        <end position="142"/>
    </location>
</feature>
<evidence type="ECO:0000256" key="1">
    <source>
        <dbReference type="ARBA" id="ARBA00006199"/>
    </source>
</evidence>
<dbReference type="GO" id="GO:0070628">
    <property type="term" value="F:proteasome binding"/>
    <property type="evidence" value="ECO:0007669"/>
    <property type="project" value="TreeGrafter"/>
</dbReference>
<keyword evidence="6" id="KW-1185">Reference proteome</keyword>
<dbReference type="PANTHER" id="PTHR28032">
    <property type="entry name" value="FI02826P"/>
    <property type="match status" value="1"/>
</dbReference>
<evidence type="ECO:0000256" key="4">
    <source>
        <dbReference type="SAM" id="MobiDB-lite"/>
    </source>
</evidence>
<organism evidence="5 6">
    <name type="scientific">Leucocoprinus leucothites</name>
    <dbReference type="NCBI Taxonomy" id="201217"/>
    <lineage>
        <taxon>Eukaryota</taxon>
        <taxon>Fungi</taxon>
        <taxon>Dikarya</taxon>
        <taxon>Basidiomycota</taxon>
        <taxon>Agaricomycotina</taxon>
        <taxon>Agaricomycetes</taxon>
        <taxon>Agaricomycetidae</taxon>
        <taxon>Agaricales</taxon>
        <taxon>Agaricineae</taxon>
        <taxon>Agaricaceae</taxon>
        <taxon>Leucocoprinus</taxon>
    </lineage>
</organism>
<comment type="subcellular location">
    <subcellularLocation>
        <location evidence="3">Cytoplasm</location>
    </subcellularLocation>
    <subcellularLocation>
        <location evidence="3">Nucleus</location>
    </subcellularLocation>
</comment>
<dbReference type="GO" id="GO:0071630">
    <property type="term" value="P:nuclear protein quality control by the ubiquitin-proteasome system"/>
    <property type="evidence" value="ECO:0007669"/>
    <property type="project" value="UniProtKB-UniRule"/>
</dbReference>
<dbReference type="Gene3D" id="1.20.58.1590">
    <property type="entry name" value="Tethering factor for nuclear proteasome Cut8/Sts1"/>
    <property type="match status" value="1"/>
</dbReference>
<evidence type="ECO:0000313" key="6">
    <source>
        <dbReference type="Proteomes" id="UP000559027"/>
    </source>
</evidence>
<dbReference type="GO" id="GO:0015031">
    <property type="term" value="P:protein transport"/>
    <property type="evidence" value="ECO:0007669"/>
    <property type="project" value="UniProtKB-UniRule"/>
</dbReference>
<evidence type="ECO:0000313" key="5">
    <source>
        <dbReference type="EMBL" id="KAF5356179.1"/>
    </source>
</evidence>
<dbReference type="InterPro" id="IPR013868">
    <property type="entry name" value="Cut8/Sts1_fam"/>
</dbReference>
<gene>
    <name evidence="5" type="ORF">D9756_004138</name>
</gene>
<comment type="caution">
    <text evidence="5">The sequence shown here is derived from an EMBL/GenBank/DDBJ whole genome shotgun (WGS) entry which is preliminary data.</text>
</comment>
<name>A0A8H5D9Q1_9AGAR</name>
<accession>A0A8H5D9Q1</accession>
<dbReference type="PANTHER" id="PTHR28032:SF1">
    <property type="entry name" value="FI02826P"/>
    <property type="match status" value="1"/>
</dbReference>
<dbReference type="GO" id="GO:0031144">
    <property type="term" value="P:proteasome localization"/>
    <property type="evidence" value="ECO:0007669"/>
    <property type="project" value="UniProtKB-UniRule"/>
</dbReference>
<dbReference type="GO" id="GO:0005737">
    <property type="term" value="C:cytoplasm"/>
    <property type="evidence" value="ECO:0007669"/>
    <property type="project" value="UniProtKB-SubCell"/>
</dbReference>
<comment type="subunit">
    <text evidence="3">Binds the proteasome.</text>
</comment>
<feature type="region of interest" description="Disordered" evidence="4">
    <location>
        <begin position="272"/>
        <end position="296"/>
    </location>
</feature>
<keyword evidence="3" id="KW-0653">Protein transport</keyword>
<proteinExistence type="inferred from homology"/>
<sequence length="411" mass="45134">MANVLHHHIEFAPRPVAHAPSPFGFGFGLGQSSSSGVVPSGWQAAPTPGHTNPLAFHQLASSINQATLTASPSHKSNKRRLEVDDEDPVSGKASVNRDESMDRSPTPERPKRAPPKRARIAPPDSATKEQAAAKENKPPALEEDEVDVGVLLASLPTQALLPLLTSLLKAHPSLKSTLLPLIPRPTLDTAIHALAQASRKLRDAYPYSNAPSFSQTAFGFGSRSQNTSASTYHHNGGMRDAYVISRLRPHITEFVAACTSYLPYFSCIPTSKQPTTTPQQQQQRQQVPPPLPSFAQLNKEKSHPLESFTYLSAITQHIMDQPPLTQVSIAPLLFSRLGDEWNAWVDKVDEIVNRQGGMFGIEQVRTWENALDSFADAKEFEGSALMKGIRDKWILKVGWLVNRVYHVSMDV</sequence>
<dbReference type="Pfam" id="PF08559">
    <property type="entry name" value="Cut8"/>
    <property type="match status" value="1"/>
</dbReference>
<dbReference type="OrthoDB" id="10061064at2759"/>
<feature type="region of interest" description="Disordered" evidence="4">
    <location>
        <begin position="34"/>
        <end position="54"/>
    </location>
</feature>
<comment type="function">
    <text evidence="3">Involved in ubiquitin-mediated protein degradation. Regulatory factor in the ubiquitin/proteasome pathway that controls the turnover of proteasome substrates. Targets proteasomes to the nucleus and facilitates the degradation of nuclear proteins.</text>
</comment>
<feature type="compositionally biased region" description="Low complexity" evidence="4">
    <location>
        <begin position="272"/>
        <end position="286"/>
    </location>
</feature>
<keyword evidence="2 3" id="KW-0539">Nucleus</keyword>
<keyword evidence="3" id="KW-0813">Transport</keyword>
<dbReference type="EMBL" id="JAACJO010000007">
    <property type="protein sequence ID" value="KAF5356179.1"/>
    <property type="molecule type" value="Genomic_DNA"/>
</dbReference>
<reference evidence="5 6" key="1">
    <citation type="journal article" date="2020" name="ISME J.">
        <title>Uncovering the hidden diversity of litter-decomposition mechanisms in mushroom-forming fungi.</title>
        <authorList>
            <person name="Floudas D."/>
            <person name="Bentzer J."/>
            <person name="Ahren D."/>
            <person name="Johansson T."/>
            <person name="Persson P."/>
            <person name="Tunlid A."/>
        </authorList>
    </citation>
    <scope>NUCLEOTIDE SEQUENCE [LARGE SCALE GENOMIC DNA]</scope>
    <source>
        <strain evidence="5 6">CBS 146.42</strain>
    </source>
</reference>
<dbReference type="AlphaFoldDB" id="A0A8H5D9Q1"/>
<comment type="similarity">
    <text evidence="1 3">Belongs to the cut8/STS1 family.</text>
</comment>
<keyword evidence="3" id="KW-0963">Cytoplasm</keyword>
<dbReference type="InterPro" id="IPR038422">
    <property type="entry name" value="Cut8/Sts1_sf"/>
</dbReference>
<evidence type="ECO:0000256" key="2">
    <source>
        <dbReference type="ARBA" id="ARBA00023242"/>
    </source>
</evidence>